<keyword evidence="2" id="KW-1185">Reference proteome</keyword>
<dbReference type="EMBL" id="FOOX01000025">
    <property type="protein sequence ID" value="SFH33447.1"/>
    <property type="molecule type" value="Genomic_DNA"/>
</dbReference>
<evidence type="ECO:0000313" key="2">
    <source>
        <dbReference type="Proteomes" id="UP000199337"/>
    </source>
</evidence>
<protein>
    <submittedName>
        <fullName evidence="1">Uncharacterized protein</fullName>
    </submittedName>
</protein>
<accession>A0A1I2Z6F4</accession>
<dbReference type="Proteomes" id="UP000199337">
    <property type="component" value="Unassembled WGS sequence"/>
</dbReference>
<proteinExistence type="predicted"/>
<dbReference type="AlphaFoldDB" id="A0A1I2Z6F4"/>
<name>A0A1I2Z6F4_9FIRM</name>
<gene>
    <name evidence="1" type="ORF">SAMN05660649_04779</name>
</gene>
<reference evidence="2" key="1">
    <citation type="submission" date="2016-10" db="EMBL/GenBank/DDBJ databases">
        <authorList>
            <person name="Varghese N."/>
            <person name="Submissions S."/>
        </authorList>
    </citation>
    <scope>NUCLEOTIDE SEQUENCE [LARGE SCALE GENOMIC DNA]</scope>
    <source>
        <strain evidence="2">DSM 17038</strain>
    </source>
</reference>
<organism evidence="1 2">
    <name type="scientific">Desulfotruncus arcticus DSM 17038</name>
    <dbReference type="NCBI Taxonomy" id="1121424"/>
    <lineage>
        <taxon>Bacteria</taxon>
        <taxon>Bacillati</taxon>
        <taxon>Bacillota</taxon>
        <taxon>Clostridia</taxon>
        <taxon>Eubacteriales</taxon>
        <taxon>Desulfallaceae</taxon>
        <taxon>Desulfotruncus</taxon>
    </lineage>
</organism>
<sequence>MQDVCMAWNGSDCRMFAMSMFAGLTGVQVATSQPAISNTQTETIASTETSTEVENGTQEKQKKTLVAKVIVTEVKETPNGNTRAKCKVDGKEEQIVIAKNGVGKIMQEGQNKKFEIEYNIMKDGITWFAIKAMQLQHKGSCK</sequence>
<evidence type="ECO:0000313" key="1">
    <source>
        <dbReference type="EMBL" id="SFH33447.1"/>
    </source>
</evidence>
<dbReference type="STRING" id="341036.SAMN05660649_04779"/>